<evidence type="ECO:0000313" key="4">
    <source>
        <dbReference type="Proteomes" id="UP000094291"/>
    </source>
</evidence>
<dbReference type="OrthoDB" id="9814432at2"/>
<dbReference type="Proteomes" id="UP000094291">
    <property type="component" value="Unassembled WGS sequence"/>
</dbReference>
<keyword evidence="2" id="KW-0472">Membrane</keyword>
<name>A0A1E2VC00_9GAMM</name>
<dbReference type="STRING" id="197479.BFW38_14375"/>
<keyword evidence="2" id="KW-0812">Transmembrane</keyword>
<evidence type="ECO:0000313" key="3">
    <source>
        <dbReference type="EMBL" id="ODC04538.1"/>
    </source>
</evidence>
<dbReference type="NCBIfam" id="NF041023">
    <property type="entry name" value="PP0621_fam"/>
    <property type="match status" value="1"/>
</dbReference>
<evidence type="ECO:0000256" key="1">
    <source>
        <dbReference type="SAM" id="MobiDB-lite"/>
    </source>
</evidence>
<organism evidence="3 4">
    <name type="scientific">Terasakiispira papahanaumokuakeensis</name>
    <dbReference type="NCBI Taxonomy" id="197479"/>
    <lineage>
        <taxon>Bacteria</taxon>
        <taxon>Pseudomonadati</taxon>
        <taxon>Pseudomonadota</taxon>
        <taxon>Gammaproteobacteria</taxon>
        <taxon>Oceanospirillales</taxon>
        <taxon>Terasakiispira</taxon>
    </lineage>
</organism>
<dbReference type="EMBL" id="MDTQ01000001">
    <property type="protein sequence ID" value="ODC04538.1"/>
    <property type="molecule type" value="Genomic_DNA"/>
</dbReference>
<sequence>MGFLIIRLIIFILVFWAGYRIWKMVQQAKQPASPPARQEKTNQAGAPMVKCDYCGLHLPANESLTHGAHLHFCCPEHRQHFLDGGPLNDKPQRQAPRKDDPDHH</sequence>
<feature type="region of interest" description="Disordered" evidence="1">
    <location>
        <begin position="83"/>
        <end position="104"/>
    </location>
</feature>
<feature type="compositionally biased region" description="Basic and acidic residues" evidence="1">
    <location>
        <begin position="90"/>
        <end position="104"/>
    </location>
</feature>
<dbReference type="RefSeq" id="WP_068999522.1">
    <property type="nucleotide sequence ID" value="NZ_MDTQ01000001.1"/>
</dbReference>
<dbReference type="AlphaFoldDB" id="A0A1E2VC00"/>
<proteinExistence type="predicted"/>
<evidence type="ECO:0000256" key="2">
    <source>
        <dbReference type="SAM" id="Phobius"/>
    </source>
</evidence>
<evidence type="ECO:0008006" key="5">
    <source>
        <dbReference type="Google" id="ProtNLM"/>
    </source>
</evidence>
<reference evidence="3 4" key="1">
    <citation type="submission" date="2016-08" db="EMBL/GenBank/DDBJ databases">
        <authorList>
            <person name="Seilhamer J.J."/>
        </authorList>
    </citation>
    <scope>NUCLEOTIDE SEQUENCE [LARGE SCALE GENOMIC DNA]</scope>
    <source>
        <strain evidence="3 4">PH27A</strain>
    </source>
</reference>
<dbReference type="InterPro" id="IPR049708">
    <property type="entry name" value="PP0621-like"/>
</dbReference>
<comment type="caution">
    <text evidence="3">The sequence shown here is derived from an EMBL/GenBank/DDBJ whole genome shotgun (WGS) entry which is preliminary data.</text>
</comment>
<keyword evidence="4" id="KW-1185">Reference proteome</keyword>
<keyword evidence="2" id="KW-1133">Transmembrane helix</keyword>
<protein>
    <recommendedName>
        <fullName evidence="5">TRASH domain-containing protein</fullName>
    </recommendedName>
</protein>
<gene>
    <name evidence="3" type="ORF">BFW38_14375</name>
</gene>
<feature type="transmembrane region" description="Helical" evidence="2">
    <location>
        <begin position="6"/>
        <end position="22"/>
    </location>
</feature>
<accession>A0A1E2VC00</accession>